<dbReference type="RefSeq" id="WP_235033437.1">
    <property type="nucleotide sequence ID" value="NZ_VRLW01000001.1"/>
</dbReference>
<evidence type="ECO:0000259" key="1">
    <source>
        <dbReference type="Pfam" id="PF13439"/>
    </source>
</evidence>
<evidence type="ECO:0000313" key="3">
    <source>
        <dbReference type="Proteomes" id="UP000322699"/>
    </source>
</evidence>
<dbReference type="InterPro" id="IPR028098">
    <property type="entry name" value="Glyco_trans_4-like_N"/>
</dbReference>
<dbReference type="SUPFAM" id="SSF53756">
    <property type="entry name" value="UDP-Glycosyltransferase/glycogen phosphorylase"/>
    <property type="match status" value="1"/>
</dbReference>
<keyword evidence="2" id="KW-0328">Glycosyltransferase</keyword>
<organism evidence="2 3">
    <name type="scientific">Rubripirellula obstinata</name>
    <dbReference type="NCBI Taxonomy" id="406547"/>
    <lineage>
        <taxon>Bacteria</taxon>
        <taxon>Pseudomonadati</taxon>
        <taxon>Planctomycetota</taxon>
        <taxon>Planctomycetia</taxon>
        <taxon>Pirellulales</taxon>
        <taxon>Pirellulaceae</taxon>
        <taxon>Rubripirellula</taxon>
    </lineage>
</organism>
<proteinExistence type="predicted"/>
<dbReference type="InterPro" id="IPR050194">
    <property type="entry name" value="Glycosyltransferase_grp1"/>
</dbReference>
<dbReference type="AlphaFoldDB" id="A0A5B1CLC0"/>
<comment type="caution">
    <text evidence="2">The sequence shown here is derived from an EMBL/GenBank/DDBJ whole genome shotgun (WGS) entry which is preliminary data.</text>
</comment>
<dbReference type="GO" id="GO:0016757">
    <property type="term" value="F:glycosyltransferase activity"/>
    <property type="evidence" value="ECO:0007669"/>
    <property type="project" value="UniProtKB-KW"/>
</dbReference>
<sequence>MTIRVLFMISSMRGGGSEQQTLLLLQHLDRTKFSPHLYLTHREGDLLDRIPDDVVIHEFQPSPAKFYFPGRALRDQVDHLQTLIQSEQIDVIYDRTFHMTMIAGPAASAAGVPRISTIVSPPDRALPLVERRFVGIKKRRLAKAYRQSARVIAVSRNAAESAARYYGLKANQIDVVPNPVDRNSIIERAKTKIDRPDGVTVLACVGRMTQEKGHSDLIEALRLTESDWSHAPLHVWMVGDGPLLESLNTKSEQTLKLHHAEFVGHQPDAAPWIGSADGLVLPSRFEGMPNVVLEAMALGIPVVATAAGGTPELQGNPPTMFMAESADPSSLALQLRRFAAEQPSRINQVQAATEMIQRDHNVEKAVRKIESILAGSVELAPTMD</sequence>
<dbReference type="EC" id="2.4.-.-" evidence="2"/>
<name>A0A5B1CLC0_9BACT</name>
<keyword evidence="2" id="KW-0808">Transferase</keyword>
<protein>
    <submittedName>
        <fullName evidence="2">Putative teichuronic acid biosynthesis glycosyltransferase TuaC</fullName>
        <ecNumber evidence="2">2.4.-.-</ecNumber>
    </submittedName>
</protein>
<dbReference type="Proteomes" id="UP000322699">
    <property type="component" value="Unassembled WGS sequence"/>
</dbReference>
<feature type="domain" description="Glycosyltransferase subfamily 4-like N-terminal" evidence="1">
    <location>
        <begin position="15"/>
        <end position="182"/>
    </location>
</feature>
<reference evidence="2 3" key="1">
    <citation type="submission" date="2019-08" db="EMBL/GenBank/DDBJ databases">
        <title>Deep-cultivation of Planctomycetes and their phenomic and genomic characterization uncovers novel biology.</title>
        <authorList>
            <person name="Wiegand S."/>
            <person name="Jogler M."/>
            <person name="Boedeker C."/>
            <person name="Pinto D."/>
            <person name="Vollmers J."/>
            <person name="Rivas-Marin E."/>
            <person name="Kohn T."/>
            <person name="Peeters S.H."/>
            <person name="Heuer A."/>
            <person name="Rast P."/>
            <person name="Oberbeckmann S."/>
            <person name="Bunk B."/>
            <person name="Jeske O."/>
            <person name="Meyerdierks A."/>
            <person name="Storesund J.E."/>
            <person name="Kallscheuer N."/>
            <person name="Luecker S."/>
            <person name="Lage O.M."/>
            <person name="Pohl T."/>
            <person name="Merkel B.J."/>
            <person name="Hornburger P."/>
            <person name="Mueller R.-W."/>
            <person name="Bruemmer F."/>
            <person name="Labrenz M."/>
            <person name="Spormann A.M."/>
            <person name="Op Den Camp H."/>
            <person name="Overmann J."/>
            <person name="Amann R."/>
            <person name="Jetten M.S.M."/>
            <person name="Mascher T."/>
            <person name="Medema M.H."/>
            <person name="Devos D.P."/>
            <person name="Kaster A.-K."/>
            <person name="Ovreas L."/>
            <person name="Rohde M."/>
            <person name="Galperin M.Y."/>
            <person name="Jogler C."/>
        </authorList>
    </citation>
    <scope>NUCLEOTIDE SEQUENCE [LARGE SCALE GENOMIC DNA]</scope>
    <source>
        <strain evidence="2 3">LF1</strain>
    </source>
</reference>
<dbReference type="Gene3D" id="3.40.50.2000">
    <property type="entry name" value="Glycogen Phosphorylase B"/>
    <property type="match status" value="2"/>
</dbReference>
<evidence type="ECO:0000313" key="2">
    <source>
        <dbReference type="EMBL" id="KAA1261977.1"/>
    </source>
</evidence>
<dbReference type="Pfam" id="PF13439">
    <property type="entry name" value="Glyco_transf_4"/>
    <property type="match status" value="1"/>
</dbReference>
<accession>A0A5B1CLC0</accession>
<keyword evidence="3" id="KW-1185">Reference proteome</keyword>
<dbReference type="PANTHER" id="PTHR45947:SF3">
    <property type="entry name" value="SULFOQUINOVOSYL TRANSFERASE SQD2"/>
    <property type="match status" value="1"/>
</dbReference>
<dbReference type="EMBL" id="VRLW01000001">
    <property type="protein sequence ID" value="KAA1261977.1"/>
    <property type="molecule type" value="Genomic_DNA"/>
</dbReference>
<gene>
    <name evidence="2" type="primary">tuaC_2</name>
    <name evidence="2" type="ORF">LF1_45380</name>
</gene>
<dbReference type="PANTHER" id="PTHR45947">
    <property type="entry name" value="SULFOQUINOVOSYL TRANSFERASE SQD2"/>
    <property type="match status" value="1"/>
</dbReference>
<dbReference type="Pfam" id="PF13692">
    <property type="entry name" value="Glyco_trans_1_4"/>
    <property type="match status" value="1"/>
</dbReference>
<dbReference type="CDD" id="cd03811">
    <property type="entry name" value="GT4_GT28_WabH-like"/>
    <property type="match status" value="1"/>
</dbReference>